<keyword evidence="1" id="KW-0472">Membrane</keyword>
<protein>
    <submittedName>
        <fullName evidence="2">Uncharacterized protein</fullName>
    </submittedName>
</protein>
<dbReference type="EMBL" id="JACOGD010000001">
    <property type="protein sequence ID" value="MBC3930431.1"/>
    <property type="molecule type" value="Genomic_DNA"/>
</dbReference>
<sequence>MQDQAIFPLFFNFACYGAVLMFAISAFFHMWSGAHSIAMLGLIVVGLPVIIIQAIKLSRTWHASACHRALCISSYLFPVALASCIGLSFAFEQ</sequence>
<gene>
    <name evidence="2" type="ORF">H8K43_02005</name>
</gene>
<keyword evidence="3" id="KW-1185">Reference proteome</keyword>
<proteinExistence type="predicted"/>
<evidence type="ECO:0000256" key="1">
    <source>
        <dbReference type="SAM" id="Phobius"/>
    </source>
</evidence>
<organism evidence="2 3">
    <name type="scientific">Undibacterium curvum</name>
    <dbReference type="NCBI Taxonomy" id="2762294"/>
    <lineage>
        <taxon>Bacteria</taxon>
        <taxon>Pseudomonadati</taxon>
        <taxon>Pseudomonadota</taxon>
        <taxon>Betaproteobacteria</taxon>
        <taxon>Burkholderiales</taxon>
        <taxon>Oxalobacteraceae</taxon>
        <taxon>Undibacterium</taxon>
    </lineage>
</organism>
<reference evidence="2 3" key="1">
    <citation type="submission" date="2020-08" db="EMBL/GenBank/DDBJ databases">
        <title>Novel species isolated from subtropical streams in China.</title>
        <authorList>
            <person name="Lu H."/>
        </authorList>
    </citation>
    <scope>NUCLEOTIDE SEQUENCE [LARGE SCALE GENOMIC DNA]</scope>
    <source>
        <strain evidence="2 3">CY22W</strain>
    </source>
</reference>
<feature type="transmembrane region" description="Helical" evidence="1">
    <location>
        <begin position="69"/>
        <end position="91"/>
    </location>
</feature>
<evidence type="ECO:0000313" key="2">
    <source>
        <dbReference type="EMBL" id="MBC3930431.1"/>
    </source>
</evidence>
<feature type="transmembrane region" description="Helical" evidence="1">
    <location>
        <begin position="37"/>
        <end position="57"/>
    </location>
</feature>
<evidence type="ECO:0000313" key="3">
    <source>
        <dbReference type="Proteomes" id="UP000654304"/>
    </source>
</evidence>
<dbReference type="RefSeq" id="WP_186902306.1">
    <property type="nucleotide sequence ID" value="NZ_JACOGD010000001.1"/>
</dbReference>
<dbReference type="Proteomes" id="UP000654304">
    <property type="component" value="Unassembled WGS sequence"/>
</dbReference>
<keyword evidence="1" id="KW-1133">Transmembrane helix</keyword>
<accession>A0ABR7A0I9</accession>
<name>A0ABR7A0I9_9BURK</name>
<feature type="transmembrane region" description="Helical" evidence="1">
    <location>
        <begin position="9"/>
        <end position="31"/>
    </location>
</feature>
<comment type="caution">
    <text evidence="2">The sequence shown here is derived from an EMBL/GenBank/DDBJ whole genome shotgun (WGS) entry which is preliminary data.</text>
</comment>
<keyword evidence="1" id="KW-0812">Transmembrane</keyword>